<proteinExistence type="predicted"/>
<feature type="compositionally biased region" description="Acidic residues" evidence="1">
    <location>
        <begin position="93"/>
        <end position="107"/>
    </location>
</feature>
<dbReference type="AlphaFoldDB" id="A0A4S4L595"/>
<feature type="compositionally biased region" description="Low complexity" evidence="1">
    <location>
        <begin position="82"/>
        <end position="92"/>
    </location>
</feature>
<gene>
    <name evidence="2" type="ORF">EW145_g4090</name>
</gene>
<accession>A0A4S4L595</accession>
<organism evidence="2 3">
    <name type="scientific">Phellinidium pouzarii</name>
    <dbReference type="NCBI Taxonomy" id="167371"/>
    <lineage>
        <taxon>Eukaryota</taxon>
        <taxon>Fungi</taxon>
        <taxon>Dikarya</taxon>
        <taxon>Basidiomycota</taxon>
        <taxon>Agaricomycotina</taxon>
        <taxon>Agaricomycetes</taxon>
        <taxon>Hymenochaetales</taxon>
        <taxon>Hymenochaetaceae</taxon>
        <taxon>Phellinidium</taxon>
    </lineage>
</organism>
<dbReference type="Proteomes" id="UP000308199">
    <property type="component" value="Unassembled WGS sequence"/>
</dbReference>
<name>A0A4S4L595_9AGAM</name>
<reference evidence="2 3" key="1">
    <citation type="submission" date="2019-02" db="EMBL/GenBank/DDBJ databases">
        <title>Genome sequencing of the rare red list fungi Phellinidium pouzarii.</title>
        <authorList>
            <person name="Buettner E."/>
            <person name="Kellner H."/>
        </authorList>
    </citation>
    <scope>NUCLEOTIDE SEQUENCE [LARGE SCALE GENOMIC DNA]</scope>
    <source>
        <strain evidence="2 3">DSM 108285</strain>
    </source>
</reference>
<dbReference type="EMBL" id="SGPK01000196">
    <property type="protein sequence ID" value="THH06427.1"/>
    <property type="molecule type" value="Genomic_DNA"/>
</dbReference>
<evidence type="ECO:0000313" key="3">
    <source>
        <dbReference type="Proteomes" id="UP000308199"/>
    </source>
</evidence>
<comment type="caution">
    <text evidence="2">The sequence shown here is derived from an EMBL/GenBank/DDBJ whole genome shotgun (WGS) entry which is preliminary data.</text>
</comment>
<feature type="region of interest" description="Disordered" evidence="1">
    <location>
        <begin position="1"/>
        <end position="62"/>
    </location>
</feature>
<keyword evidence="3" id="KW-1185">Reference proteome</keyword>
<sequence length="155" mass="16779">MAEDNAEEYSPTDVCTAKETDGFVARRDMNGTYAKYSPGGDPDDNTTLKKYGGRERDEGLPTNMIVSVDCYASVNDIDVNLQSDSSINNQDNQQDEDLSNDNLDENGGDNSDGNRSDDEPGDGNRQSDKASDDGTADENADGQGEANDQENFDTQ</sequence>
<protein>
    <submittedName>
        <fullName evidence="2">Uncharacterized protein</fullName>
    </submittedName>
</protein>
<evidence type="ECO:0000256" key="1">
    <source>
        <dbReference type="SAM" id="MobiDB-lite"/>
    </source>
</evidence>
<feature type="region of interest" description="Disordered" evidence="1">
    <location>
        <begin position="82"/>
        <end position="155"/>
    </location>
</feature>
<evidence type="ECO:0000313" key="2">
    <source>
        <dbReference type="EMBL" id="THH06427.1"/>
    </source>
</evidence>
<feature type="compositionally biased region" description="Basic and acidic residues" evidence="1">
    <location>
        <begin position="16"/>
        <end position="29"/>
    </location>
</feature>